<organism evidence="6 7">
    <name type="scientific">Sphaerotilus hippei</name>
    <dbReference type="NCBI Taxonomy" id="744406"/>
    <lineage>
        <taxon>Bacteria</taxon>
        <taxon>Pseudomonadati</taxon>
        <taxon>Pseudomonadota</taxon>
        <taxon>Betaproteobacteria</taxon>
        <taxon>Burkholderiales</taxon>
        <taxon>Sphaerotilaceae</taxon>
        <taxon>Sphaerotilus</taxon>
    </lineage>
</organism>
<reference evidence="6 7" key="1">
    <citation type="submission" date="2018-05" db="EMBL/GenBank/DDBJ databases">
        <title>Genomic Encyclopedia of Type Strains, Phase IV (KMG-IV): sequencing the most valuable type-strain genomes for metagenomic binning, comparative biology and taxonomic classification.</title>
        <authorList>
            <person name="Goeker M."/>
        </authorList>
    </citation>
    <scope>NUCLEOTIDE SEQUENCE [LARGE SCALE GENOMIC DNA]</scope>
    <source>
        <strain evidence="6 7">DSM 566</strain>
    </source>
</reference>
<evidence type="ECO:0000256" key="4">
    <source>
        <dbReference type="ARBA" id="ARBA00023136"/>
    </source>
</evidence>
<dbReference type="AlphaFoldDB" id="A0A318HH87"/>
<dbReference type="PANTHER" id="PTHR23514">
    <property type="entry name" value="BYPASS OF STOP CODON PROTEIN 6"/>
    <property type="match status" value="1"/>
</dbReference>
<feature type="transmembrane region" description="Helical" evidence="5">
    <location>
        <begin position="347"/>
        <end position="368"/>
    </location>
</feature>
<sequence>MSAHAATPPLPATAPATLPLPDGTLSRARRATRVQFGALGIIGGAWGVHIPSVKAQYGLGEGTLAVVLLAAAVGALLSLLFAGRVIARLGVQRTTALAMLILCGMLALVLQWPGMALLLPAMVVFGAAMSQFDVAINAEGTALESLGGRAVMGQLHGMFSLGGMAGAALGAALLRAGVTAPQQLLLIPLLMAVVSLLASRGMLPAHAHHEEGGQDQAHFAWPRGPLLVIGLLIFAGMTAEGVMYDWSVLYLKQEVGMPQDRAALGYAAFSAAMAAARFGGDALRARFAERLLLRRGALLAGVAMAVVLLSGQPELALPGYVCVGAGLALVVPILYNAATRVPGTSRAAAIASVSSIGYSGFLVGPPLIGGIAHATSLTVAMALIVVAAGLLALGARRV</sequence>
<feature type="transmembrane region" description="Helical" evidence="5">
    <location>
        <begin position="157"/>
        <end position="178"/>
    </location>
</feature>
<evidence type="ECO:0000256" key="3">
    <source>
        <dbReference type="ARBA" id="ARBA00022989"/>
    </source>
</evidence>
<feature type="transmembrane region" description="Helical" evidence="5">
    <location>
        <begin position="184"/>
        <end position="203"/>
    </location>
</feature>
<evidence type="ECO:0000313" key="6">
    <source>
        <dbReference type="EMBL" id="PXW99423.1"/>
    </source>
</evidence>
<feature type="transmembrane region" description="Helical" evidence="5">
    <location>
        <begin position="374"/>
        <end position="395"/>
    </location>
</feature>
<feature type="transmembrane region" description="Helical" evidence="5">
    <location>
        <begin position="64"/>
        <end position="82"/>
    </location>
</feature>
<dbReference type="Pfam" id="PF07690">
    <property type="entry name" value="MFS_1"/>
    <property type="match status" value="1"/>
</dbReference>
<evidence type="ECO:0000256" key="5">
    <source>
        <dbReference type="SAM" id="Phobius"/>
    </source>
</evidence>
<dbReference type="InterPro" id="IPR036259">
    <property type="entry name" value="MFS_trans_sf"/>
</dbReference>
<evidence type="ECO:0000313" key="7">
    <source>
        <dbReference type="Proteomes" id="UP000247811"/>
    </source>
</evidence>
<feature type="transmembrane region" description="Helical" evidence="5">
    <location>
        <begin position="94"/>
        <end position="112"/>
    </location>
</feature>
<evidence type="ECO:0000256" key="2">
    <source>
        <dbReference type="ARBA" id="ARBA00022692"/>
    </source>
</evidence>
<dbReference type="SUPFAM" id="SSF103473">
    <property type="entry name" value="MFS general substrate transporter"/>
    <property type="match status" value="1"/>
</dbReference>
<keyword evidence="7" id="KW-1185">Reference proteome</keyword>
<dbReference type="GO" id="GO:0016020">
    <property type="term" value="C:membrane"/>
    <property type="evidence" value="ECO:0007669"/>
    <property type="project" value="UniProtKB-SubCell"/>
</dbReference>
<feature type="transmembrane region" description="Helical" evidence="5">
    <location>
        <begin position="34"/>
        <end position="52"/>
    </location>
</feature>
<name>A0A318HH87_9BURK</name>
<dbReference type="Gene3D" id="1.20.1250.20">
    <property type="entry name" value="MFS general substrate transporter like domains"/>
    <property type="match status" value="2"/>
</dbReference>
<dbReference type="PANTHER" id="PTHR23514:SF13">
    <property type="entry name" value="INNER MEMBRANE PROTEIN YBJJ"/>
    <property type="match status" value="1"/>
</dbReference>
<protein>
    <submittedName>
        <fullName evidence="6">Fucose permease</fullName>
    </submittedName>
</protein>
<dbReference type="InterPro" id="IPR051788">
    <property type="entry name" value="MFS_Transporter"/>
</dbReference>
<dbReference type="GO" id="GO:0022857">
    <property type="term" value="F:transmembrane transporter activity"/>
    <property type="evidence" value="ECO:0007669"/>
    <property type="project" value="InterPro"/>
</dbReference>
<keyword evidence="4 5" id="KW-0472">Membrane</keyword>
<feature type="transmembrane region" description="Helical" evidence="5">
    <location>
        <begin position="224"/>
        <end position="243"/>
    </location>
</feature>
<dbReference type="EMBL" id="QJJS01000001">
    <property type="protein sequence ID" value="PXW99423.1"/>
    <property type="molecule type" value="Genomic_DNA"/>
</dbReference>
<keyword evidence="2 5" id="KW-0812">Transmembrane</keyword>
<comment type="subcellular location">
    <subcellularLocation>
        <location evidence="1">Membrane</location>
        <topology evidence="1">Multi-pass membrane protein</topology>
    </subcellularLocation>
</comment>
<dbReference type="OrthoDB" id="9810941at2"/>
<dbReference type="InterPro" id="IPR011701">
    <property type="entry name" value="MFS"/>
</dbReference>
<gene>
    <name evidence="6" type="ORF">C7444_101253</name>
</gene>
<dbReference type="Proteomes" id="UP000247811">
    <property type="component" value="Unassembled WGS sequence"/>
</dbReference>
<evidence type="ECO:0000256" key="1">
    <source>
        <dbReference type="ARBA" id="ARBA00004141"/>
    </source>
</evidence>
<proteinExistence type="predicted"/>
<feature type="transmembrane region" description="Helical" evidence="5">
    <location>
        <begin position="317"/>
        <end position="335"/>
    </location>
</feature>
<feature type="transmembrane region" description="Helical" evidence="5">
    <location>
        <begin position="292"/>
        <end position="311"/>
    </location>
</feature>
<dbReference type="CDD" id="cd17393">
    <property type="entry name" value="MFS_MosC_like"/>
    <property type="match status" value="1"/>
</dbReference>
<keyword evidence="3 5" id="KW-1133">Transmembrane helix</keyword>
<accession>A0A318HH87</accession>
<comment type="caution">
    <text evidence="6">The sequence shown here is derived from an EMBL/GenBank/DDBJ whole genome shotgun (WGS) entry which is preliminary data.</text>
</comment>
<dbReference type="RefSeq" id="WP_110398994.1">
    <property type="nucleotide sequence ID" value="NZ_QJJS01000001.1"/>
</dbReference>